<organism evidence="2 3">
    <name type="scientific">Brachionus plicatilis</name>
    <name type="common">Marine rotifer</name>
    <name type="synonym">Brachionus muelleri</name>
    <dbReference type="NCBI Taxonomy" id="10195"/>
    <lineage>
        <taxon>Eukaryota</taxon>
        <taxon>Metazoa</taxon>
        <taxon>Spiralia</taxon>
        <taxon>Gnathifera</taxon>
        <taxon>Rotifera</taxon>
        <taxon>Eurotatoria</taxon>
        <taxon>Monogononta</taxon>
        <taxon>Pseudotrocha</taxon>
        <taxon>Ploima</taxon>
        <taxon>Brachionidae</taxon>
        <taxon>Brachionus</taxon>
    </lineage>
</organism>
<gene>
    <name evidence="2" type="ORF">BpHYR1_041902</name>
</gene>
<keyword evidence="1" id="KW-0732">Signal</keyword>
<keyword evidence="3" id="KW-1185">Reference proteome</keyword>
<comment type="caution">
    <text evidence="2">The sequence shown here is derived from an EMBL/GenBank/DDBJ whole genome shotgun (WGS) entry which is preliminary data.</text>
</comment>
<protein>
    <submittedName>
        <fullName evidence="2">Uncharacterized protein</fullName>
    </submittedName>
</protein>
<feature type="signal peptide" evidence="1">
    <location>
        <begin position="1"/>
        <end position="15"/>
    </location>
</feature>
<name>A0A3M7S1N1_BRAPC</name>
<sequence length="184" mass="21185">MFIFLLSMLLQQIPSLIKDGKENSGTEKNFGYLLAKIFIPRLDFESDDNFTYSFKKNVGRPDLNGQYKQPILVVNWPALCEPFLKRPTFPGPATRQTNREMAGQLTDRPCGCRPAAKRFKKIFPRFLKQFIGIKIKFFFLDRFVAGRSAHGRCSPHSLLKFDTPFHGRSVSWPRLGRQVTVIGR</sequence>
<accession>A0A3M7S1N1</accession>
<dbReference type="AlphaFoldDB" id="A0A3M7S1N1"/>
<evidence type="ECO:0000256" key="1">
    <source>
        <dbReference type="SAM" id="SignalP"/>
    </source>
</evidence>
<proteinExistence type="predicted"/>
<reference evidence="2 3" key="1">
    <citation type="journal article" date="2018" name="Sci. Rep.">
        <title>Genomic signatures of local adaptation to the degree of environmental predictability in rotifers.</title>
        <authorList>
            <person name="Franch-Gras L."/>
            <person name="Hahn C."/>
            <person name="Garcia-Roger E.M."/>
            <person name="Carmona M.J."/>
            <person name="Serra M."/>
            <person name="Gomez A."/>
        </authorList>
    </citation>
    <scope>NUCLEOTIDE SEQUENCE [LARGE SCALE GENOMIC DNA]</scope>
    <source>
        <strain evidence="2">HYR1</strain>
    </source>
</reference>
<evidence type="ECO:0000313" key="2">
    <source>
        <dbReference type="EMBL" id="RNA29569.1"/>
    </source>
</evidence>
<dbReference type="EMBL" id="REGN01002201">
    <property type="protein sequence ID" value="RNA29569.1"/>
    <property type="molecule type" value="Genomic_DNA"/>
</dbReference>
<evidence type="ECO:0000313" key="3">
    <source>
        <dbReference type="Proteomes" id="UP000276133"/>
    </source>
</evidence>
<feature type="chain" id="PRO_5018263966" evidence="1">
    <location>
        <begin position="16"/>
        <end position="184"/>
    </location>
</feature>
<dbReference type="Proteomes" id="UP000276133">
    <property type="component" value="Unassembled WGS sequence"/>
</dbReference>